<dbReference type="PANTHER" id="PTHR43877:SF2">
    <property type="entry name" value="AMINOALKYLPHOSPHONATE N-ACETYLTRANSFERASE-RELATED"/>
    <property type="match status" value="1"/>
</dbReference>
<keyword evidence="2" id="KW-0012">Acyltransferase</keyword>
<dbReference type="OrthoDB" id="273614at2"/>
<evidence type="ECO:0000313" key="4">
    <source>
        <dbReference type="EMBL" id="TDS79974.1"/>
    </source>
</evidence>
<dbReference type="Proteomes" id="UP000295344">
    <property type="component" value="Unassembled WGS sequence"/>
</dbReference>
<dbReference type="SUPFAM" id="SSF55729">
    <property type="entry name" value="Acyl-CoA N-acyltransferases (Nat)"/>
    <property type="match status" value="1"/>
</dbReference>
<dbReference type="EMBL" id="SOAM01000001">
    <property type="protein sequence ID" value="TDS79974.1"/>
    <property type="molecule type" value="Genomic_DNA"/>
</dbReference>
<dbReference type="PANTHER" id="PTHR43877">
    <property type="entry name" value="AMINOALKYLPHOSPHONATE N-ACETYLTRANSFERASE-RELATED-RELATED"/>
    <property type="match status" value="1"/>
</dbReference>
<gene>
    <name evidence="4" type="ORF">CLV52_0520</name>
</gene>
<dbReference type="RefSeq" id="WP_133764571.1">
    <property type="nucleotide sequence ID" value="NZ_BAAARP010000001.1"/>
</dbReference>
<protein>
    <submittedName>
        <fullName evidence="4">Acetyltransferase (GNAT) family protein</fullName>
    </submittedName>
</protein>
<comment type="caution">
    <text evidence="4">The sequence shown here is derived from an EMBL/GenBank/DDBJ whole genome shotgun (WGS) entry which is preliminary data.</text>
</comment>
<evidence type="ECO:0000259" key="3">
    <source>
        <dbReference type="PROSITE" id="PS51186"/>
    </source>
</evidence>
<name>A0A4V3EB16_9MICO</name>
<evidence type="ECO:0000313" key="5">
    <source>
        <dbReference type="Proteomes" id="UP000295344"/>
    </source>
</evidence>
<evidence type="ECO:0000256" key="1">
    <source>
        <dbReference type="ARBA" id="ARBA00022679"/>
    </source>
</evidence>
<keyword evidence="1 4" id="KW-0808">Transferase</keyword>
<organism evidence="4 5">
    <name type="scientific">Amnibacterium kyonggiense</name>
    <dbReference type="NCBI Taxonomy" id="595671"/>
    <lineage>
        <taxon>Bacteria</taxon>
        <taxon>Bacillati</taxon>
        <taxon>Actinomycetota</taxon>
        <taxon>Actinomycetes</taxon>
        <taxon>Micrococcales</taxon>
        <taxon>Microbacteriaceae</taxon>
        <taxon>Amnibacterium</taxon>
    </lineage>
</organism>
<dbReference type="Gene3D" id="3.40.630.30">
    <property type="match status" value="1"/>
</dbReference>
<dbReference type="InterPro" id="IPR000182">
    <property type="entry name" value="GNAT_dom"/>
</dbReference>
<accession>A0A4V3EB16</accession>
<reference evidence="4 5" key="1">
    <citation type="submission" date="2019-03" db="EMBL/GenBank/DDBJ databases">
        <title>Genomic Encyclopedia of Archaeal and Bacterial Type Strains, Phase II (KMG-II): from individual species to whole genera.</title>
        <authorList>
            <person name="Goeker M."/>
        </authorList>
    </citation>
    <scope>NUCLEOTIDE SEQUENCE [LARGE SCALE GENOMIC DNA]</scope>
    <source>
        <strain evidence="4 5">DSM 24782</strain>
    </source>
</reference>
<sequence length="142" mass="15258">MIEVTTAAAADERVLIAVERLLGQLSASAVFDPALVERVVREESCTLLLAEEEGEVLGMATLVVAPSPSGLRGHVEDVVVDEAARGRGAGRALVARLVELAREARLRSLELTSRPSRVAAIALYESAGFRRRETNVLRIDLV</sequence>
<keyword evidence="5" id="KW-1185">Reference proteome</keyword>
<dbReference type="AlphaFoldDB" id="A0A4V3EB16"/>
<dbReference type="PROSITE" id="PS51186">
    <property type="entry name" value="GNAT"/>
    <property type="match status" value="1"/>
</dbReference>
<evidence type="ECO:0000256" key="2">
    <source>
        <dbReference type="ARBA" id="ARBA00023315"/>
    </source>
</evidence>
<dbReference type="InterPro" id="IPR016181">
    <property type="entry name" value="Acyl_CoA_acyltransferase"/>
</dbReference>
<feature type="domain" description="N-acetyltransferase" evidence="3">
    <location>
        <begin position="2"/>
        <end position="142"/>
    </location>
</feature>
<proteinExistence type="predicted"/>
<dbReference type="InterPro" id="IPR050832">
    <property type="entry name" value="Bact_Acetyltransf"/>
</dbReference>
<dbReference type="GO" id="GO:0016747">
    <property type="term" value="F:acyltransferase activity, transferring groups other than amino-acyl groups"/>
    <property type="evidence" value="ECO:0007669"/>
    <property type="project" value="InterPro"/>
</dbReference>
<dbReference type="Pfam" id="PF00583">
    <property type="entry name" value="Acetyltransf_1"/>
    <property type="match status" value="1"/>
</dbReference>